<dbReference type="PROSITE" id="PS51898">
    <property type="entry name" value="TYR_RECOMBINASE"/>
    <property type="match status" value="1"/>
</dbReference>
<proteinExistence type="inferred from homology"/>
<dbReference type="InterPro" id="IPR050090">
    <property type="entry name" value="Tyrosine_recombinase_XerCD"/>
</dbReference>
<dbReference type="Gene3D" id="1.10.443.10">
    <property type="entry name" value="Intergrase catalytic core"/>
    <property type="match status" value="1"/>
</dbReference>
<dbReference type="AlphaFoldDB" id="A0A1H0SXX4"/>
<dbReference type="Pfam" id="PF00589">
    <property type="entry name" value="Phage_integrase"/>
    <property type="match status" value="1"/>
</dbReference>
<evidence type="ECO:0000256" key="5">
    <source>
        <dbReference type="SAM" id="MobiDB-lite"/>
    </source>
</evidence>
<sequence>MAWVEKRPGGYIGRYRLDGRAKSTTVFKRKRDATEAAEEAERQGKLGEHIDRRKGRITVEEWSQRWLDSLHVSPKTRSTYEELLSSLILPTWGRVPLNQVSLSEVKKWVANMEGPRGPVSASRKHAASSQLVRMLDAAVDEWIILNNPARTASGKANYRPSPKRHKAHRYLSHAELEALALAAGDHGAMIRLAGLTGLRWGEITALRVRDVDSLHGRITVERAFSIVGGKKVLGPPKTHERRTVTFPRSLGEQLTAQAAGRGKNDLLFSTRTGEPLDNANFSKQILTQAWKMAGIDRLTFHDLRHTAASLAVQAGGNVKTVQNMLGHASATMTLDTYAGLFETDAQALADKMDAARSAAMVTV</sequence>
<evidence type="ECO:0000259" key="6">
    <source>
        <dbReference type="PROSITE" id="PS51898"/>
    </source>
</evidence>
<comment type="similarity">
    <text evidence="1">Belongs to the 'phage' integrase family.</text>
</comment>
<dbReference type="PANTHER" id="PTHR30349:SF64">
    <property type="entry name" value="PROPHAGE INTEGRASE INTD-RELATED"/>
    <property type="match status" value="1"/>
</dbReference>
<dbReference type="EMBL" id="LT629711">
    <property type="protein sequence ID" value="SDP46524.1"/>
    <property type="molecule type" value="Genomic_DNA"/>
</dbReference>
<accession>A0A1H0SXX4</accession>
<dbReference type="OrthoDB" id="148546at2"/>
<evidence type="ECO:0000259" key="7">
    <source>
        <dbReference type="PROSITE" id="PS51900"/>
    </source>
</evidence>
<dbReference type="InterPro" id="IPR010998">
    <property type="entry name" value="Integrase_recombinase_N"/>
</dbReference>
<dbReference type="InterPro" id="IPR013762">
    <property type="entry name" value="Integrase-like_cat_sf"/>
</dbReference>
<evidence type="ECO:0000256" key="3">
    <source>
        <dbReference type="ARBA" id="ARBA00023172"/>
    </source>
</evidence>
<feature type="region of interest" description="Disordered" evidence="5">
    <location>
        <begin position="28"/>
        <end position="47"/>
    </location>
</feature>
<dbReference type="InterPro" id="IPR002104">
    <property type="entry name" value="Integrase_catalytic"/>
</dbReference>
<dbReference type="STRING" id="443156.SAMN04489867_2550"/>
<dbReference type="InterPro" id="IPR011010">
    <property type="entry name" value="DNA_brk_join_enz"/>
</dbReference>
<feature type="domain" description="Core-binding (CB)" evidence="7">
    <location>
        <begin position="57"/>
        <end position="136"/>
    </location>
</feature>
<dbReference type="CDD" id="cd01189">
    <property type="entry name" value="INT_ICEBs1_C_like"/>
    <property type="match status" value="1"/>
</dbReference>
<evidence type="ECO:0000313" key="9">
    <source>
        <dbReference type="Proteomes" id="UP000199077"/>
    </source>
</evidence>
<evidence type="ECO:0000256" key="4">
    <source>
        <dbReference type="PROSITE-ProRule" id="PRU01248"/>
    </source>
</evidence>
<evidence type="ECO:0000256" key="1">
    <source>
        <dbReference type="ARBA" id="ARBA00008857"/>
    </source>
</evidence>
<dbReference type="Gene3D" id="1.10.150.130">
    <property type="match status" value="1"/>
</dbReference>
<reference evidence="9" key="1">
    <citation type="submission" date="2016-10" db="EMBL/GenBank/DDBJ databases">
        <authorList>
            <person name="Varghese N."/>
            <person name="Submissions S."/>
        </authorList>
    </citation>
    <scope>NUCLEOTIDE SEQUENCE [LARGE SCALE GENOMIC DNA]</scope>
    <source>
        <strain evidence="9">DSM 22329</strain>
    </source>
</reference>
<keyword evidence="3" id="KW-0233">DNA recombination</keyword>
<dbReference type="PANTHER" id="PTHR30349">
    <property type="entry name" value="PHAGE INTEGRASE-RELATED"/>
    <property type="match status" value="1"/>
</dbReference>
<dbReference type="GO" id="GO:0006310">
    <property type="term" value="P:DNA recombination"/>
    <property type="evidence" value="ECO:0007669"/>
    <property type="project" value="UniProtKB-KW"/>
</dbReference>
<evidence type="ECO:0000256" key="2">
    <source>
        <dbReference type="ARBA" id="ARBA00023125"/>
    </source>
</evidence>
<dbReference type="GO" id="GO:0003677">
    <property type="term" value="F:DNA binding"/>
    <property type="evidence" value="ECO:0007669"/>
    <property type="project" value="UniProtKB-UniRule"/>
</dbReference>
<gene>
    <name evidence="8" type="ORF">SAMN04489867_2550</name>
</gene>
<keyword evidence="2 4" id="KW-0238">DNA-binding</keyword>
<feature type="domain" description="Tyr recombinase" evidence="6">
    <location>
        <begin position="166"/>
        <end position="353"/>
    </location>
</feature>
<dbReference type="PROSITE" id="PS51900">
    <property type="entry name" value="CB"/>
    <property type="match status" value="1"/>
</dbReference>
<evidence type="ECO:0000313" key="8">
    <source>
        <dbReference type="EMBL" id="SDP46524.1"/>
    </source>
</evidence>
<dbReference type="RefSeq" id="WP_091786063.1">
    <property type="nucleotide sequence ID" value="NZ_LT629711.1"/>
</dbReference>
<protein>
    <submittedName>
        <fullName evidence="8">Site-specific recombinase XerD</fullName>
    </submittedName>
</protein>
<organism evidence="8 9">
    <name type="scientific">Pedococcus dokdonensis</name>
    <dbReference type="NCBI Taxonomy" id="443156"/>
    <lineage>
        <taxon>Bacteria</taxon>
        <taxon>Bacillati</taxon>
        <taxon>Actinomycetota</taxon>
        <taxon>Actinomycetes</taxon>
        <taxon>Micrococcales</taxon>
        <taxon>Intrasporangiaceae</taxon>
        <taxon>Pedococcus</taxon>
    </lineage>
</organism>
<dbReference type="GO" id="GO:0015074">
    <property type="term" value="P:DNA integration"/>
    <property type="evidence" value="ECO:0007669"/>
    <property type="project" value="InterPro"/>
</dbReference>
<dbReference type="InterPro" id="IPR044068">
    <property type="entry name" value="CB"/>
</dbReference>
<dbReference type="SUPFAM" id="SSF56349">
    <property type="entry name" value="DNA breaking-rejoining enzymes"/>
    <property type="match status" value="1"/>
</dbReference>
<keyword evidence="9" id="KW-1185">Reference proteome</keyword>
<dbReference type="Proteomes" id="UP000199077">
    <property type="component" value="Chromosome I"/>
</dbReference>
<name>A0A1H0SXX4_9MICO</name>